<dbReference type="CDD" id="cd02025">
    <property type="entry name" value="PanK"/>
    <property type="match status" value="1"/>
</dbReference>
<evidence type="ECO:0000256" key="8">
    <source>
        <dbReference type="ARBA" id="ARBA00022679"/>
    </source>
</evidence>
<evidence type="ECO:0000256" key="14">
    <source>
        <dbReference type="HAMAP-Rule" id="MF_00215"/>
    </source>
</evidence>
<dbReference type="Pfam" id="PF00485">
    <property type="entry name" value="PRK"/>
    <property type="match status" value="1"/>
</dbReference>
<evidence type="ECO:0000256" key="5">
    <source>
        <dbReference type="ARBA" id="ARBA00012102"/>
    </source>
</evidence>
<name>A0ABR8MTC8_9BACL</name>
<sequence>MTPYSNYLHFNREQWAALRNKTPLLLLEEELETIKGLNDKLSLPEVEKIYLPLIRLIKMRMQASVHLQAITDDFLNDEPVKKPYIIGLAGSVAAGKSTIARVLQTLLSRGEDHLNVQVVTTDGFLYDKQTLEKNQMMHRKGFPESYDSRKLIDFMRKVKSGVGSVEAPIYSHLTYDIIPDEVDIIHQPDILIVEGINVLQVDKTRHVFVSDFFDFSIFLDAEEQDLKRWYIERFLLLQQTAFQNPMSHFHRYIELSQEEAIQKASELWETINAVNLKENILPTRRRANIILKKGETHQVEKVLYRKF</sequence>
<dbReference type="EMBL" id="JACXZA010000002">
    <property type="protein sequence ID" value="MBD3919217.1"/>
    <property type="molecule type" value="Genomic_DNA"/>
</dbReference>
<evidence type="ECO:0000313" key="18">
    <source>
        <dbReference type="Proteomes" id="UP000609346"/>
    </source>
</evidence>
<dbReference type="Gene3D" id="3.40.50.300">
    <property type="entry name" value="P-loop containing nucleotide triphosphate hydrolases"/>
    <property type="match status" value="1"/>
</dbReference>
<gene>
    <name evidence="14" type="primary">coaA</name>
    <name evidence="17" type="ORF">H8B09_10675</name>
</gene>
<evidence type="ECO:0000256" key="10">
    <source>
        <dbReference type="ARBA" id="ARBA00022777"/>
    </source>
</evidence>
<evidence type="ECO:0000256" key="9">
    <source>
        <dbReference type="ARBA" id="ARBA00022741"/>
    </source>
</evidence>
<protein>
    <recommendedName>
        <fullName evidence="6 14">Pantothenate kinase</fullName>
        <ecNumber evidence="5 14">2.7.1.33</ecNumber>
    </recommendedName>
    <alternativeName>
        <fullName evidence="13 14">Pantothenic acid kinase</fullName>
    </alternativeName>
</protein>
<comment type="pathway">
    <text evidence="3 14 15">Cofactor biosynthesis; coenzyme A biosynthesis; CoA from (R)-pantothenate: step 1/5.</text>
</comment>
<dbReference type="InterPro" id="IPR006083">
    <property type="entry name" value="PRK/URK"/>
</dbReference>
<comment type="catalytic activity">
    <reaction evidence="1 14 15">
        <text>(R)-pantothenate + ATP = (R)-4'-phosphopantothenate + ADP + H(+)</text>
        <dbReference type="Rhea" id="RHEA:16373"/>
        <dbReference type="ChEBI" id="CHEBI:10986"/>
        <dbReference type="ChEBI" id="CHEBI:15378"/>
        <dbReference type="ChEBI" id="CHEBI:29032"/>
        <dbReference type="ChEBI" id="CHEBI:30616"/>
        <dbReference type="ChEBI" id="CHEBI:456216"/>
        <dbReference type="EC" id="2.7.1.33"/>
    </reaction>
</comment>
<comment type="similarity">
    <text evidence="4 14 15">Belongs to the prokaryotic pantothenate kinase family.</text>
</comment>
<evidence type="ECO:0000256" key="3">
    <source>
        <dbReference type="ARBA" id="ARBA00005225"/>
    </source>
</evidence>
<reference evidence="17 18" key="1">
    <citation type="submission" date="2020-09" db="EMBL/GenBank/DDBJ databases">
        <title>Paenibacillus sp. strain PR3 16S rRNA gene Genome sequencing and assembly.</title>
        <authorList>
            <person name="Kim J."/>
        </authorList>
    </citation>
    <scope>NUCLEOTIDE SEQUENCE [LARGE SCALE GENOMIC DNA]</scope>
    <source>
        <strain evidence="17 18">PR3</strain>
    </source>
</reference>
<keyword evidence="9 14" id="KW-0547">Nucleotide-binding</keyword>
<evidence type="ECO:0000256" key="2">
    <source>
        <dbReference type="ARBA" id="ARBA00004496"/>
    </source>
</evidence>
<keyword evidence="11 14" id="KW-0067">ATP-binding</keyword>
<keyword evidence="7 14" id="KW-0963">Cytoplasm</keyword>
<evidence type="ECO:0000256" key="12">
    <source>
        <dbReference type="ARBA" id="ARBA00022993"/>
    </source>
</evidence>
<dbReference type="GO" id="GO:0004594">
    <property type="term" value="F:pantothenate kinase activity"/>
    <property type="evidence" value="ECO:0007669"/>
    <property type="project" value="UniProtKB-EC"/>
</dbReference>
<feature type="domain" description="Phosphoribulokinase/uridine kinase" evidence="16">
    <location>
        <begin position="85"/>
        <end position="223"/>
    </location>
</feature>
<dbReference type="InterPro" id="IPR027417">
    <property type="entry name" value="P-loop_NTPase"/>
</dbReference>
<evidence type="ECO:0000256" key="15">
    <source>
        <dbReference type="RuleBase" id="RU003530"/>
    </source>
</evidence>
<comment type="caution">
    <text evidence="17">The sequence shown here is derived from an EMBL/GenBank/DDBJ whole genome shotgun (WGS) entry which is preliminary data.</text>
</comment>
<proteinExistence type="inferred from homology"/>
<evidence type="ECO:0000256" key="1">
    <source>
        <dbReference type="ARBA" id="ARBA00001206"/>
    </source>
</evidence>
<dbReference type="RefSeq" id="WP_191203474.1">
    <property type="nucleotide sequence ID" value="NZ_JACXZA010000002.1"/>
</dbReference>
<evidence type="ECO:0000256" key="11">
    <source>
        <dbReference type="ARBA" id="ARBA00022840"/>
    </source>
</evidence>
<evidence type="ECO:0000313" key="17">
    <source>
        <dbReference type="EMBL" id="MBD3919217.1"/>
    </source>
</evidence>
<evidence type="ECO:0000256" key="6">
    <source>
        <dbReference type="ARBA" id="ARBA00015080"/>
    </source>
</evidence>
<dbReference type="Proteomes" id="UP000609346">
    <property type="component" value="Unassembled WGS sequence"/>
</dbReference>
<dbReference type="HAMAP" id="MF_00215">
    <property type="entry name" value="Pantothen_kinase_1"/>
    <property type="match status" value="1"/>
</dbReference>
<evidence type="ECO:0000256" key="7">
    <source>
        <dbReference type="ARBA" id="ARBA00022490"/>
    </source>
</evidence>
<dbReference type="NCBIfam" id="TIGR00554">
    <property type="entry name" value="panK_bact"/>
    <property type="match status" value="1"/>
</dbReference>
<organism evidence="17 18">
    <name type="scientific">Paenibacillus terricola</name>
    <dbReference type="NCBI Taxonomy" id="2763503"/>
    <lineage>
        <taxon>Bacteria</taxon>
        <taxon>Bacillati</taxon>
        <taxon>Bacillota</taxon>
        <taxon>Bacilli</taxon>
        <taxon>Bacillales</taxon>
        <taxon>Paenibacillaceae</taxon>
        <taxon>Paenibacillus</taxon>
    </lineage>
</organism>
<dbReference type="InterPro" id="IPR004566">
    <property type="entry name" value="PanK"/>
</dbReference>
<dbReference type="PIRSF" id="PIRSF000545">
    <property type="entry name" value="Pantothenate_kin"/>
    <property type="match status" value="1"/>
</dbReference>
<keyword evidence="12 14" id="KW-0173">Coenzyme A biosynthesis</keyword>
<keyword evidence="8 14" id="KW-0808">Transferase</keyword>
<evidence type="ECO:0000256" key="4">
    <source>
        <dbReference type="ARBA" id="ARBA00006087"/>
    </source>
</evidence>
<dbReference type="PANTHER" id="PTHR10285">
    <property type="entry name" value="URIDINE KINASE"/>
    <property type="match status" value="1"/>
</dbReference>
<dbReference type="SUPFAM" id="SSF52540">
    <property type="entry name" value="P-loop containing nucleoside triphosphate hydrolases"/>
    <property type="match status" value="1"/>
</dbReference>
<evidence type="ECO:0000256" key="13">
    <source>
        <dbReference type="ARBA" id="ARBA00032866"/>
    </source>
</evidence>
<dbReference type="EC" id="2.7.1.33" evidence="5 14"/>
<comment type="caution">
    <text evidence="14">Lacks conserved residue(s) required for the propagation of feature annotation.</text>
</comment>
<keyword evidence="18" id="KW-1185">Reference proteome</keyword>
<accession>A0ABR8MTC8</accession>
<keyword evidence="10 14" id="KW-0418">Kinase</keyword>
<comment type="subcellular location">
    <subcellularLocation>
        <location evidence="2 14 15">Cytoplasm</location>
    </subcellularLocation>
</comment>
<evidence type="ECO:0000259" key="16">
    <source>
        <dbReference type="Pfam" id="PF00485"/>
    </source>
</evidence>